<evidence type="ECO:0000313" key="4">
    <source>
        <dbReference type="Proteomes" id="UP001219525"/>
    </source>
</evidence>
<keyword evidence="2" id="KW-1133">Transmembrane helix</keyword>
<name>A0AAD6VNG8_9AGAR</name>
<dbReference type="AlphaFoldDB" id="A0AAD6VNG8"/>
<reference evidence="3" key="1">
    <citation type="submission" date="2023-03" db="EMBL/GenBank/DDBJ databases">
        <title>Massive genome expansion in bonnet fungi (Mycena s.s.) driven by repeated elements and novel gene families across ecological guilds.</title>
        <authorList>
            <consortium name="Lawrence Berkeley National Laboratory"/>
            <person name="Harder C.B."/>
            <person name="Miyauchi S."/>
            <person name="Viragh M."/>
            <person name="Kuo A."/>
            <person name="Thoen E."/>
            <person name="Andreopoulos B."/>
            <person name="Lu D."/>
            <person name="Skrede I."/>
            <person name="Drula E."/>
            <person name="Henrissat B."/>
            <person name="Morin E."/>
            <person name="Kohler A."/>
            <person name="Barry K."/>
            <person name="LaButti K."/>
            <person name="Morin E."/>
            <person name="Salamov A."/>
            <person name="Lipzen A."/>
            <person name="Mereny Z."/>
            <person name="Hegedus B."/>
            <person name="Baldrian P."/>
            <person name="Stursova M."/>
            <person name="Weitz H."/>
            <person name="Taylor A."/>
            <person name="Grigoriev I.V."/>
            <person name="Nagy L.G."/>
            <person name="Martin F."/>
            <person name="Kauserud H."/>
        </authorList>
    </citation>
    <scope>NUCLEOTIDE SEQUENCE</scope>
    <source>
        <strain evidence="3">9144</strain>
    </source>
</reference>
<accession>A0AAD6VNG8</accession>
<keyword evidence="4" id="KW-1185">Reference proteome</keyword>
<dbReference type="Proteomes" id="UP001219525">
    <property type="component" value="Unassembled WGS sequence"/>
</dbReference>
<sequence>MVASCDDFRARFALLFNRVELNRRNQMATWHLGCMMNNGTIRGPRTIEKRHTFLEDGRKWIGRMIHHAVDGEGHTSRCNDGYDNRNQVMRTHGKRDTYEVVYSVRMNLWNSRGGAEVIREKTGFVQRLMSEEPRIAREPHTEEMLMMRRWKRCNERGMICRTEVESDGAENMLTEILFRSRHGRGGALLGGSGLGLFLVVFFRLVASLKGAQISEAKIRIPGPRAAGVAESGRKRTWYRGTSVKRGNEASGLAPGTQHIPPSPE</sequence>
<feature type="transmembrane region" description="Helical" evidence="2">
    <location>
        <begin position="187"/>
        <end position="206"/>
    </location>
</feature>
<evidence type="ECO:0000313" key="3">
    <source>
        <dbReference type="EMBL" id="KAJ7215419.1"/>
    </source>
</evidence>
<organism evidence="3 4">
    <name type="scientific">Mycena pura</name>
    <dbReference type="NCBI Taxonomy" id="153505"/>
    <lineage>
        <taxon>Eukaryota</taxon>
        <taxon>Fungi</taxon>
        <taxon>Dikarya</taxon>
        <taxon>Basidiomycota</taxon>
        <taxon>Agaricomycotina</taxon>
        <taxon>Agaricomycetes</taxon>
        <taxon>Agaricomycetidae</taxon>
        <taxon>Agaricales</taxon>
        <taxon>Marasmiineae</taxon>
        <taxon>Mycenaceae</taxon>
        <taxon>Mycena</taxon>
    </lineage>
</organism>
<feature type="region of interest" description="Disordered" evidence="1">
    <location>
        <begin position="225"/>
        <end position="264"/>
    </location>
</feature>
<gene>
    <name evidence="3" type="ORF">GGX14DRAFT_608296</name>
</gene>
<evidence type="ECO:0000256" key="1">
    <source>
        <dbReference type="SAM" id="MobiDB-lite"/>
    </source>
</evidence>
<keyword evidence="2" id="KW-0812">Transmembrane</keyword>
<keyword evidence="2" id="KW-0472">Membrane</keyword>
<comment type="caution">
    <text evidence="3">The sequence shown here is derived from an EMBL/GenBank/DDBJ whole genome shotgun (WGS) entry which is preliminary data.</text>
</comment>
<proteinExistence type="predicted"/>
<evidence type="ECO:0000256" key="2">
    <source>
        <dbReference type="SAM" id="Phobius"/>
    </source>
</evidence>
<dbReference type="EMBL" id="JARJCW010000017">
    <property type="protein sequence ID" value="KAJ7215419.1"/>
    <property type="molecule type" value="Genomic_DNA"/>
</dbReference>
<protein>
    <submittedName>
        <fullName evidence="3">Uncharacterized protein</fullName>
    </submittedName>
</protein>